<dbReference type="InterPro" id="IPR041677">
    <property type="entry name" value="DNA2/NAM7_AAA_11"/>
</dbReference>
<keyword evidence="3" id="KW-0378">Hydrolase</keyword>
<keyword evidence="10" id="KW-1185">Reference proteome</keyword>
<comment type="caution">
    <text evidence="9">The sequence shown here is derived from an EMBL/GenBank/DDBJ whole genome shotgun (WGS) entry which is preliminary data.</text>
</comment>
<sequence>MVANPTPRSATFKSYQQDFHKALEDEIKALRSAGGSMTPITDGHYLGRRNSEHLYSFTTDTEIRFPEDAPIDVHYQKTKYPGTLVSVEGFDLLVALEDDIGDDIKKAKLNTEPWFLLKALQERLATANVSTIANRHLAESLLIASPKAARTSNEQFSQFGPRIQSETGINLHYNVHQAAAVTHILQHPVSFIWGPPGTGKTSTLGLAVASLVHSGQSVLVLAHSNAAVDTAMKSVAKYLCQSSYYREGMVLRFGIPSPDIYRQYPMLNARGIVRQQHPRLIEQIETLEKQREHLTKESRASGLSTLIKNQLKDQLAQIRKQLQPLKKQLREYQSVLVAKGMVVGCTLSKATIAKEIFERQFDAVIIDEASMAYIPHCAYGATLAKKRIAIFGDFRQLAPVSQAKTSSAEEFLQRDIFDEAGIINSVSRGTPDDRLVLLKTQYRMHPSISAIPNELFYKNQLEDGEGVRERTEAIVHAAPNLGQSIVFYDLSRASAFCFSEDHRSRFNLISALIAADITYQAQVAGTQSIGLITPYSAQARLIHRILRETGQKNVKAATVHRFQGSEQNVIVFDAVDSHQMKKASKLLVGGSQSTAARLANVAISRAEGKFIGLFNDDFLKVKLDSFNIFRKFIDRLRSRAEVRPLSFTGAPNTELWTFTLPNVKVYPNAKAAQADIHADLKAAAKSVAIDWPIQLKPSQHFYLNVDLGLQVFARGPEAEAITGKISNRRVWRNDSFSNMGIVGLDGQVLWVYTNPGAEAPVFKVALPETVTLLYDFLELVPDGAGPAPKPIEDTFGSCELCNSPLWPQINDYGQPRIICPKHPRQGRNFNATDATQYAQMMNRVCNICRSAFKGVRSASNGSIFLACSAAGCKGKASLRDLI</sequence>
<dbReference type="Pfam" id="PF13086">
    <property type="entry name" value="AAA_11"/>
    <property type="match status" value="1"/>
</dbReference>
<evidence type="ECO:0000256" key="5">
    <source>
        <dbReference type="ARBA" id="ARBA00022840"/>
    </source>
</evidence>
<dbReference type="PANTHER" id="PTHR43788:SF8">
    <property type="entry name" value="DNA-BINDING PROTEIN SMUBP-2"/>
    <property type="match status" value="1"/>
</dbReference>
<dbReference type="InterPro" id="IPR047187">
    <property type="entry name" value="SF1_C_Upf1"/>
</dbReference>
<gene>
    <name evidence="9" type="ORF">NDI38_24270</name>
</gene>
<protein>
    <submittedName>
        <fullName evidence="9">AAA domain-containing protein</fullName>
    </submittedName>
</protein>
<dbReference type="SUPFAM" id="SSF52540">
    <property type="entry name" value="P-loop containing nucleoside triphosphate hydrolases"/>
    <property type="match status" value="1"/>
</dbReference>
<evidence type="ECO:0000256" key="1">
    <source>
        <dbReference type="ARBA" id="ARBA00007913"/>
    </source>
</evidence>
<dbReference type="RefSeq" id="WP_190446798.1">
    <property type="nucleotide sequence ID" value="NZ_JAMPLM010000036.1"/>
</dbReference>
<evidence type="ECO:0000256" key="2">
    <source>
        <dbReference type="ARBA" id="ARBA00022741"/>
    </source>
</evidence>
<evidence type="ECO:0000259" key="8">
    <source>
        <dbReference type="Pfam" id="PF13087"/>
    </source>
</evidence>
<reference evidence="9 10" key="1">
    <citation type="submission" date="2022-04" db="EMBL/GenBank/DDBJ databases">
        <title>Positive selection, recombination, and allopatry shape intraspecific diversity of widespread and dominant cyanobacteria.</title>
        <authorList>
            <person name="Wei J."/>
            <person name="Shu W."/>
            <person name="Hu C."/>
        </authorList>
    </citation>
    <scope>NUCLEOTIDE SEQUENCE [LARGE SCALE GENOMIC DNA]</scope>
    <source>
        <strain evidence="9 10">AS-A4</strain>
    </source>
</reference>
<evidence type="ECO:0000256" key="3">
    <source>
        <dbReference type="ARBA" id="ARBA00022801"/>
    </source>
</evidence>
<keyword evidence="4" id="KW-0347">Helicase</keyword>
<evidence type="ECO:0000259" key="7">
    <source>
        <dbReference type="Pfam" id="PF13086"/>
    </source>
</evidence>
<feature type="coiled-coil region" evidence="6">
    <location>
        <begin position="277"/>
        <end position="335"/>
    </location>
</feature>
<keyword evidence="5" id="KW-0067">ATP-binding</keyword>
<dbReference type="InterPro" id="IPR050534">
    <property type="entry name" value="Coronavir_polyprotein_1ab"/>
</dbReference>
<feature type="domain" description="DNA2/NAM7 helicase-like C-terminal" evidence="8">
    <location>
        <begin position="433"/>
        <end position="610"/>
    </location>
</feature>
<dbReference type="Pfam" id="PF13087">
    <property type="entry name" value="AAA_12"/>
    <property type="match status" value="1"/>
</dbReference>
<comment type="similarity">
    <text evidence="1">Belongs to the DNA2/NAM7 helicase family.</text>
</comment>
<dbReference type="InterPro" id="IPR041679">
    <property type="entry name" value="DNA2/NAM7-like_C"/>
</dbReference>
<dbReference type="EMBL" id="JAMPLM010000036">
    <property type="protein sequence ID" value="MEP1061519.1"/>
    <property type="molecule type" value="Genomic_DNA"/>
</dbReference>
<keyword evidence="2" id="KW-0547">Nucleotide-binding</keyword>
<keyword evidence="6" id="KW-0175">Coiled coil</keyword>
<name>A0ABV0KQK4_9CYAN</name>
<feature type="domain" description="DNA2/NAM7 helicase helicase" evidence="7">
    <location>
        <begin position="172"/>
        <end position="401"/>
    </location>
</feature>
<evidence type="ECO:0000313" key="10">
    <source>
        <dbReference type="Proteomes" id="UP001476950"/>
    </source>
</evidence>
<evidence type="ECO:0000256" key="6">
    <source>
        <dbReference type="SAM" id="Coils"/>
    </source>
</evidence>
<evidence type="ECO:0000313" key="9">
    <source>
        <dbReference type="EMBL" id="MEP1061519.1"/>
    </source>
</evidence>
<dbReference type="PANTHER" id="PTHR43788">
    <property type="entry name" value="DNA2/NAM7 HELICASE FAMILY MEMBER"/>
    <property type="match status" value="1"/>
</dbReference>
<dbReference type="CDD" id="cd18808">
    <property type="entry name" value="SF1_C_Upf1"/>
    <property type="match status" value="1"/>
</dbReference>
<proteinExistence type="inferred from homology"/>
<dbReference type="Proteomes" id="UP001476950">
    <property type="component" value="Unassembled WGS sequence"/>
</dbReference>
<dbReference type="Gene3D" id="3.40.50.300">
    <property type="entry name" value="P-loop containing nucleotide triphosphate hydrolases"/>
    <property type="match status" value="2"/>
</dbReference>
<dbReference type="InterPro" id="IPR027417">
    <property type="entry name" value="P-loop_NTPase"/>
</dbReference>
<organism evidence="9 10">
    <name type="scientific">Stenomitos frigidus AS-A4</name>
    <dbReference type="NCBI Taxonomy" id="2933935"/>
    <lineage>
        <taxon>Bacteria</taxon>
        <taxon>Bacillati</taxon>
        <taxon>Cyanobacteriota</taxon>
        <taxon>Cyanophyceae</taxon>
        <taxon>Leptolyngbyales</taxon>
        <taxon>Leptolyngbyaceae</taxon>
        <taxon>Stenomitos</taxon>
    </lineage>
</organism>
<evidence type="ECO:0000256" key="4">
    <source>
        <dbReference type="ARBA" id="ARBA00022806"/>
    </source>
</evidence>
<accession>A0ABV0KQK4</accession>